<comment type="caution">
    <text evidence="7">The sequence shown here is derived from an EMBL/GenBank/DDBJ whole genome shotgun (WGS) entry which is preliminary data.</text>
</comment>
<evidence type="ECO:0000256" key="3">
    <source>
        <dbReference type="ARBA" id="ARBA00022737"/>
    </source>
</evidence>
<dbReference type="Pfam" id="PF00400">
    <property type="entry name" value="WD40"/>
    <property type="match status" value="3"/>
</dbReference>
<dbReference type="GO" id="GO:0030686">
    <property type="term" value="C:90S preribosome"/>
    <property type="evidence" value="ECO:0007669"/>
    <property type="project" value="TreeGrafter"/>
</dbReference>
<dbReference type="InterPro" id="IPR019775">
    <property type="entry name" value="WD40_repeat_CS"/>
</dbReference>
<keyword evidence="3" id="KW-0677">Repeat</keyword>
<evidence type="ECO:0000259" key="6">
    <source>
        <dbReference type="Pfam" id="PF08625"/>
    </source>
</evidence>
<dbReference type="SUPFAM" id="SSF50978">
    <property type="entry name" value="WD40 repeat-like"/>
    <property type="match status" value="1"/>
</dbReference>
<dbReference type="PROSITE" id="PS50082">
    <property type="entry name" value="WD_REPEATS_2"/>
    <property type="match status" value="3"/>
</dbReference>
<sequence length="304" mass="34970">MTLLSDFCLFVYGIRRIVIWDSTELSLLGTLRGHKRGVWCVKFSPVDLAVVTSSGDGTIRIWSLLDFSSLKVFEGHEASVLQVIFATRGTQLISSAADGNICLWDIKSNMCIKTLAEHKNKVWTLTSSSSEEYLVSGGADSTIIVWKDVTESERLAKLAEKKEYVLQEQELSNLVQDKKWTKALGLAISLDKPFQAYNIMDEILHKHNENVLENVLQTMREDQREALMKFAIEWVTNSKRYYPAILVMNYLYRNYDGDALLKMTNMQKYIQEALPYLDRHFKRIQKRCQDMQILTFLTAQMVTT</sequence>
<evidence type="ECO:0000256" key="2">
    <source>
        <dbReference type="ARBA" id="ARBA00022574"/>
    </source>
</evidence>
<dbReference type="GO" id="GO:0000472">
    <property type="term" value="P:endonucleolytic cleavage to generate mature 5'-end of SSU-rRNA from (SSU-rRNA, 5.8S rRNA, LSU-rRNA)"/>
    <property type="evidence" value="ECO:0007669"/>
    <property type="project" value="TreeGrafter"/>
</dbReference>
<dbReference type="PANTHER" id="PTHR19854:SF15">
    <property type="entry name" value="TRANSDUCIN BETA-LIKE PROTEIN 3"/>
    <property type="match status" value="1"/>
</dbReference>
<dbReference type="PROSITE" id="PS00678">
    <property type="entry name" value="WD_REPEATS_1"/>
    <property type="match status" value="1"/>
</dbReference>
<keyword evidence="2 5" id="KW-0853">WD repeat</keyword>
<dbReference type="Pfam" id="PF08625">
    <property type="entry name" value="Utp13"/>
    <property type="match status" value="1"/>
</dbReference>
<comment type="subcellular location">
    <subcellularLocation>
        <location evidence="1">Nucleus</location>
        <location evidence="1">Nucleolus</location>
    </subcellularLocation>
</comment>
<dbReference type="PROSITE" id="PS50294">
    <property type="entry name" value="WD_REPEATS_REGION"/>
    <property type="match status" value="3"/>
</dbReference>
<proteinExistence type="predicted"/>
<name>A0A8X6G3C9_TRICU</name>
<protein>
    <submittedName>
        <fullName evidence="7">Transducin beta-like protein 3</fullName>
    </submittedName>
</protein>
<feature type="repeat" description="WD" evidence="5">
    <location>
        <begin position="31"/>
        <end position="72"/>
    </location>
</feature>
<feature type="repeat" description="WD" evidence="5">
    <location>
        <begin position="115"/>
        <end position="147"/>
    </location>
</feature>
<dbReference type="EMBL" id="BMAO01011394">
    <property type="protein sequence ID" value="GFQ73273.1"/>
    <property type="molecule type" value="Genomic_DNA"/>
</dbReference>
<feature type="repeat" description="WD" evidence="5">
    <location>
        <begin position="73"/>
        <end position="114"/>
    </location>
</feature>
<evidence type="ECO:0000313" key="8">
    <source>
        <dbReference type="Proteomes" id="UP000887116"/>
    </source>
</evidence>
<evidence type="ECO:0000256" key="4">
    <source>
        <dbReference type="ARBA" id="ARBA00023242"/>
    </source>
</evidence>
<dbReference type="OrthoDB" id="5414888at2759"/>
<keyword evidence="8" id="KW-1185">Reference proteome</keyword>
<keyword evidence="4" id="KW-0539">Nucleus</keyword>
<gene>
    <name evidence="7" type="primary">TBL3</name>
    <name evidence="7" type="ORF">TNCT_281951</name>
</gene>
<dbReference type="AlphaFoldDB" id="A0A8X6G3C9"/>
<dbReference type="SMART" id="SM00320">
    <property type="entry name" value="WD40"/>
    <property type="match status" value="3"/>
</dbReference>
<dbReference type="InterPro" id="IPR001680">
    <property type="entry name" value="WD40_rpt"/>
</dbReference>
<dbReference type="InterPro" id="IPR020472">
    <property type="entry name" value="WD40_PAC1"/>
</dbReference>
<dbReference type="PANTHER" id="PTHR19854">
    <property type="entry name" value="TRANSDUCIN BETA-LIKE 3"/>
    <property type="match status" value="1"/>
</dbReference>
<accession>A0A8X6G3C9</accession>
<evidence type="ECO:0000256" key="1">
    <source>
        <dbReference type="ARBA" id="ARBA00004604"/>
    </source>
</evidence>
<evidence type="ECO:0000313" key="7">
    <source>
        <dbReference type="EMBL" id="GFQ73273.1"/>
    </source>
</evidence>
<dbReference type="GO" id="GO:0032040">
    <property type="term" value="C:small-subunit processome"/>
    <property type="evidence" value="ECO:0007669"/>
    <property type="project" value="InterPro"/>
</dbReference>
<dbReference type="PRINTS" id="PR00320">
    <property type="entry name" value="GPROTEINBRPT"/>
</dbReference>
<dbReference type="GO" id="GO:0000480">
    <property type="term" value="P:endonucleolytic cleavage in 5'-ETS of tricistronic rRNA transcript (SSU-rRNA, 5.8S rRNA, LSU-rRNA)"/>
    <property type="evidence" value="ECO:0007669"/>
    <property type="project" value="TreeGrafter"/>
</dbReference>
<reference evidence="7" key="1">
    <citation type="submission" date="2020-07" db="EMBL/GenBank/DDBJ databases">
        <title>Multicomponent nature underlies the extraordinary mechanical properties of spider dragline silk.</title>
        <authorList>
            <person name="Kono N."/>
            <person name="Nakamura H."/>
            <person name="Mori M."/>
            <person name="Yoshida Y."/>
            <person name="Ohtoshi R."/>
            <person name="Malay A.D."/>
            <person name="Moran D.A.P."/>
            <person name="Tomita M."/>
            <person name="Numata K."/>
            <person name="Arakawa K."/>
        </authorList>
    </citation>
    <scope>NUCLEOTIDE SEQUENCE</scope>
</reference>
<dbReference type="InterPro" id="IPR036322">
    <property type="entry name" value="WD40_repeat_dom_sf"/>
</dbReference>
<dbReference type="InterPro" id="IPR013934">
    <property type="entry name" value="Utp13_C"/>
</dbReference>
<evidence type="ECO:0000256" key="5">
    <source>
        <dbReference type="PROSITE-ProRule" id="PRU00221"/>
    </source>
</evidence>
<dbReference type="InterPro" id="IPR015943">
    <property type="entry name" value="WD40/YVTN_repeat-like_dom_sf"/>
</dbReference>
<organism evidence="7 8">
    <name type="scientific">Trichonephila clavata</name>
    <name type="common">Joro spider</name>
    <name type="synonym">Nephila clavata</name>
    <dbReference type="NCBI Taxonomy" id="2740835"/>
    <lineage>
        <taxon>Eukaryota</taxon>
        <taxon>Metazoa</taxon>
        <taxon>Ecdysozoa</taxon>
        <taxon>Arthropoda</taxon>
        <taxon>Chelicerata</taxon>
        <taxon>Arachnida</taxon>
        <taxon>Araneae</taxon>
        <taxon>Araneomorphae</taxon>
        <taxon>Entelegynae</taxon>
        <taxon>Araneoidea</taxon>
        <taxon>Nephilidae</taxon>
        <taxon>Trichonephila</taxon>
    </lineage>
</organism>
<feature type="domain" description="U3 small nucleolar RNA-associated protein 13 C-terminal" evidence="6">
    <location>
        <begin position="168"/>
        <end position="301"/>
    </location>
</feature>
<dbReference type="Proteomes" id="UP000887116">
    <property type="component" value="Unassembled WGS sequence"/>
</dbReference>
<dbReference type="Gene3D" id="2.130.10.10">
    <property type="entry name" value="YVTN repeat-like/Quinoprotein amine dehydrogenase"/>
    <property type="match status" value="1"/>
</dbReference>
<dbReference type="GO" id="GO:0034511">
    <property type="term" value="F:U3 snoRNA binding"/>
    <property type="evidence" value="ECO:0007669"/>
    <property type="project" value="TreeGrafter"/>
</dbReference>